<organism evidence="2 3">
    <name type="scientific">Cupriavidus gilardii</name>
    <dbReference type="NCBI Taxonomy" id="82541"/>
    <lineage>
        <taxon>Bacteria</taxon>
        <taxon>Pseudomonadati</taxon>
        <taxon>Pseudomonadota</taxon>
        <taxon>Betaproteobacteria</taxon>
        <taxon>Burkholderiales</taxon>
        <taxon>Burkholderiaceae</taxon>
        <taxon>Cupriavidus</taxon>
    </lineage>
</organism>
<evidence type="ECO:0000313" key="2">
    <source>
        <dbReference type="EMBL" id="USE81482.1"/>
    </source>
</evidence>
<proteinExistence type="predicted"/>
<protein>
    <submittedName>
        <fullName evidence="2">Uncharacterized protein</fullName>
    </submittedName>
</protein>
<dbReference type="Proteomes" id="UP001056648">
    <property type="component" value="Chromosome 2"/>
</dbReference>
<name>A0ABY4VVX3_9BURK</name>
<sequence length="198" mass="20817">MSGSFTRERRDGREEEGRDENADNSADNSADENADKDSKDNVDRAACANLWKFIGFTCHWCDGLRSTVSERRRRLRAGIGAMRGIEQTAMAFARAGRARSDGRVGVGWGQPRTAADGGATAATTARGGGATPATTAATSAGGEQTAAGGDQTGETRGGADARAPPVGRTGSAIEEARRTGVMEPKWNRKGWKTVTRPS</sequence>
<reference evidence="2" key="1">
    <citation type="submission" date="2022-06" db="EMBL/GenBank/DDBJ databases">
        <title>Complete genome sequence and characterization of Cupriavidus gilardii QJ1 isolated from contaminating cells.</title>
        <authorList>
            <person name="Qi J."/>
        </authorList>
    </citation>
    <scope>NUCLEOTIDE SEQUENCE</scope>
    <source>
        <strain evidence="2">QJ1</strain>
    </source>
</reference>
<keyword evidence="3" id="KW-1185">Reference proteome</keyword>
<feature type="region of interest" description="Disordered" evidence="1">
    <location>
        <begin position="101"/>
        <end position="198"/>
    </location>
</feature>
<dbReference type="EMBL" id="CP098736">
    <property type="protein sequence ID" value="USE81482.1"/>
    <property type="molecule type" value="Genomic_DNA"/>
</dbReference>
<feature type="compositionally biased region" description="Low complexity" evidence="1">
    <location>
        <begin position="113"/>
        <end position="149"/>
    </location>
</feature>
<gene>
    <name evidence="2" type="ORF">NDR89_17535</name>
</gene>
<accession>A0ABY4VVX3</accession>
<feature type="compositionally biased region" description="Basic and acidic residues" evidence="1">
    <location>
        <begin position="1"/>
        <end position="21"/>
    </location>
</feature>
<feature type="region of interest" description="Disordered" evidence="1">
    <location>
        <begin position="1"/>
        <end position="39"/>
    </location>
</feature>
<evidence type="ECO:0000313" key="3">
    <source>
        <dbReference type="Proteomes" id="UP001056648"/>
    </source>
</evidence>
<evidence type="ECO:0000256" key="1">
    <source>
        <dbReference type="SAM" id="MobiDB-lite"/>
    </source>
</evidence>
<dbReference type="RefSeq" id="WP_252253834.1">
    <property type="nucleotide sequence ID" value="NZ_CP098736.1"/>
</dbReference>